<sequence length="811" mass="93430">MRRFLLLFLLLVTGPFALHAQDPEEEYYPFQNRFEEEYIPMISTDTTLFLRAIQTMGDLYGETTDFRFSFVAYNRRGEAYRPDRTSLNGLKLGSRYISALKALGTNRSSLEATPWFETVAADPGFRTSGEMPLPAKSASLQLSGRNYLAGLRLSLYEDLGRGWEVAALLQGRTGRDLYVDGVFSNQLTAALKATKSWNTQNRLSILTILPPSMRGLRSSSTREAFSLIGDNLYNPAWGYQDGKVRSARIRREFVPLTAIAWQHEFSPTTRLDLTFTAETGIRRYSSLAWYNARTPIPDNYREMPSYFTDSPETQRALEEIWRANDPHYTQIDWDYLYEQNRLSPDGESAFAVTDRVERITDLQLSADGETLVGERLTIRYGIQAACDRVRRYREMRDLLGGDHIVDLDQYLIDDDTYGNLLQNNLRDPDREIREGDRFGYDYHLQRSAIDLGASAEYQADRFRLFFAAKIGESTLSRHGYYEKELFSGSRSYGKSRTLRFMPYLLRGNVGYSLSARHYLELSVALSAQMPEGDDLFLNPEYNNRPVDRPIEEKRYEAELEYTWSGRNFRFKARLFAIRTTDGFLVRHYYDDAAYAYSDMVASDIGTMRYGIEAAAFLRLASRWNLNLAFSAGSYRYADNPLVTIYADTDNAVIDCDAESYMGDCRLGNTPQITGLVSANYYGHRGWGFRFDAAYAGQRYVEPALVRRTTRIARQLADSPEAFDLITRQERLADAFTLDMTLFKSFYFDNSRLTFMLSVQNLLGLRDQIFSGYESMRVPRIPVGDTYVYRPMDSRYLYAYPRTFYFAAFFSF</sequence>
<dbReference type="InterPro" id="IPR039426">
    <property type="entry name" value="TonB-dep_rcpt-like"/>
</dbReference>
<comment type="caution">
    <text evidence="2">The sequence shown here is derived from an EMBL/GenBank/DDBJ whole genome shotgun (WGS) entry which is preliminary data.</text>
</comment>
<accession>A0A9D2L549</accession>
<dbReference type="SUPFAM" id="SSF56935">
    <property type="entry name" value="Porins"/>
    <property type="match status" value="1"/>
</dbReference>
<gene>
    <name evidence="2" type="ORF">H9779_07465</name>
</gene>
<dbReference type="GO" id="GO:0009279">
    <property type="term" value="C:cell outer membrane"/>
    <property type="evidence" value="ECO:0007669"/>
    <property type="project" value="TreeGrafter"/>
</dbReference>
<dbReference type="EMBL" id="DWYR01000025">
    <property type="protein sequence ID" value="HJA99416.1"/>
    <property type="molecule type" value="Genomic_DNA"/>
</dbReference>
<protein>
    <submittedName>
        <fullName evidence="2">TonB-dependent receptor</fullName>
    </submittedName>
</protein>
<proteinExistence type="predicted"/>
<reference evidence="2" key="1">
    <citation type="journal article" date="2021" name="PeerJ">
        <title>Extensive microbial diversity within the chicken gut microbiome revealed by metagenomics and culture.</title>
        <authorList>
            <person name="Gilroy R."/>
            <person name="Ravi A."/>
            <person name="Getino M."/>
            <person name="Pursley I."/>
            <person name="Horton D.L."/>
            <person name="Alikhan N.F."/>
            <person name="Baker D."/>
            <person name="Gharbi K."/>
            <person name="Hall N."/>
            <person name="Watson M."/>
            <person name="Adriaenssens E.M."/>
            <person name="Foster-Nyarko E."/>
            <person name="Jarju S."/>
            <person name="Secka A."/>
            <person name="Antonio M."/>
            <person name="Oren A."/>
            <person name="Chaudhuri R.R."/>
            <person name="La Ragione R."/>
            <person name="Hildebrand F."/>
            <person name="Pallen M.J."/>
        </authorList>
    </citation>
    <scope>NUCLEOTIDE SEQUENCE</scope>
    <source>
        <strain evidence="2">CHK169-11906</strain>
    </source>
</reference>
<reference evidence="2" key="2">
    <citation type="submission" date="2021-04" db="EMBL/GenBank/DDBJ databases">
        <authorList>
            <person name="Gilroy R."/>
        </authorList>
    </citation>
    <scope>NUCLEOTIDE SEQUENCE</scope>
    <source>
        <strain evidence="2">CHK169-11906</strain>
    </source>
</reference>
<dbReference type="PANTHER" id="PTHR30069">
    <property type="entry name" value="TONB-DEPENDENT OUTER MEMBRANE RECEPTOR"/>
    <property type="match status" value="1"/>
</dbReference>
<dbReference type="GO" id="GO:0015344">
    <property type="term" value="F:siderophore uptake transmembrane transporter activity"/>
    <property type="evidence" value="ECO:0007669"/>
    <property type="project" value="TreeGrafter"/>
</dbReference>
<dbReference type="Proteomes" id="UP000824259">
    <property type="component" value="Unassembled WGS sequence"/>
</dbReference>
<name>A0A9D2L549_9BACT</name>
<evidence type="ECO:0000313" key="2">
    <source>
        <dbReference type="EMBL" id="HJA99416.1"/>
    </source>
</evidence>
<dbReference type="AlphaFoldDB" id="A0A9D2L549"/>
<evidence type="ECO:0000256" key="1">
    <source>
        <dbReference type="SAM" id="SignalP"/>
    </source>
</evidence>
<keyword evidence="2" id="KW-0675">Receptor</keyword>
<keyword evidence="1" id="KW-0732">Signal</keyword>
<feature type="signal peptide" evidence="1">
    <location>
        <begin position="1"/>
        <end position="20"/>
    </location>
</feature>
<organism evidence="2 3">
    <name type="scientific">Candidatus Alistipes avicola</name>
    <dbReference type="NCBI Taxonomy" id="2838432"/>
    <lineage>
        <taxon>Bacteria</taxon>
        <taxon>Pseudomonadati</taxon>
        <taxon>Bacteroidota</taxon>
        <taxon>Bacteroidia</taxon>
        <taxon>Bacteroidales</taxon>
        <taxon>Rikenellaceae</taxon>
        <taxon>Alistipes</taxon>
    </lineage>
</organism>
<dbReference type="PANTHER" id="PTHR30069:SF57">
    <property type="entry name" value="TONB-DEPENDENT RECEPTOR"/>
    <property type="match status" value="1"/>
</dbReference>
<evidence type="ECO:0000313" key="3">
    <source>
        <dbReference type="Proteomes" id="UP000824259"/>
    </source>
</evidence>
<dbReference type="GO" id="GO:0044718">
    <property type="term" value="P:siderophore transmembrane transport"/>
    <property type="evidence" value="ECO:0007669"/>
    <property type="project" value="TreeGrafter"/>
</dbReference>
<feature type="chain" id="PRO_5039381081" evidence="1">
    <location>
        <begin position="21"/>
        <end position="811"/>
    </location>
</feature>